<proteinExistence type="predicted"/>
<name>A8WXY4_CAEBR</name>
<protein>
    <submittedName>
        <fullName evidence="2">Protein CBG04570</fullName>
    </submittedName>
</protein>
<accession>A8WXY4</accession>
<dbReference type="KEGG" id="cbr:CBG_04570"/>
<dbReference type="Pfam" id="PF10319">
    <property type="entry name" value="7TM_GPCR_Srj"/>
    <property type="match status" value="1"/>
</dbReference>
<feature type="transmembrane region" description="Helical" evidence="1">
    <location>
        <begin position="282"/>
        <end position="308"/>
    </location>
</feature>
<dbReference type="PANTHER" id="PTHR45907">
    <property type="entry name" value="SERPENTINE RECEPTOR, CLASS J"/>
    <property type="match status" value="1"/>
</dbReference>
<sequence>MYIGWVHHNIPKVFGCLAFVVNPIFVYLVFTGKSVCLGNYRFLLLYFAIFNVVYSVLEMAVPIGISCYRYCFYLILTDGFFEKASSFNHYILTARCSMLACSYAILISHFVFRYLVILRSKLISTGFHRFMSASFALCIFYFAFFQYVCEKWLSTSDTVMVYIKEHLQEEYGVNPNDYNMLSTIYNVGFRNSKVFRSWTGVVLLMLMSVGSISVYFIFGYKTMKKLNDAQAHVTMSADTATLQRKLLIALTVQTVIPICISFTPSLIAWFAPVFNFSMGRVYNYSGTIALSAFPFFDPVAIIIFLPVLRNRLYQSKQSGEQTGTVSIELRTV</sequence>
<dbReference type="InterPro" id="IPR019423">
    <property type="entry name" value="7TM_GPCR_serpentine_rcpt_Srj"/>
</dbReference>
<keyword evidence="1" id="KW-0812">Transmembrane</keyword>
<keyword evidence="1" id="KW-0472">Membrane</keyword>
<evidence type="ECO:0000256" key="1">
    <source>
        <dbReference type="SAM" id="Phobius"/>
    </source>
</evidence>
<dbReference type="eggNOG" id="ENOG502TGH0">
    <property type="taxonomic scope" value="Eukaryota"/>
</dbReference>
<dbReference type="STRING" id="6238.A8WXY4"/>
<feature type="transmembrane region" description="Helical" evidence="1">
    <location>
        <begin position="42"/>
        <end position="65"/>
    </location>
</feature>
<feature type="transmembrane region" description="Helical" evidence="1">
    <location>
        <begin position="246"/>
        <end position="270"/>
    </location>
</feature>
<dbReference type="EMBL" id="HE601135">
    <property type="protein sequence ID" value="CAP25244.1"/>
    <property type="molecule type" value="Genomic_DNA"/>
</dbReference>
<keyword evidence="1" id="KW-1133">Transmembrane helix</keyword>
<dbReference type="Proteomes" id="UP000008549">
    <property type="component" value="Unassembled WGS sequence"/>
</dbReference>
<dbReference type="HOGENOM" id="CLU_036335_0_0_1"/>
<feature type="transmembrane region" description="Helical" evidence="1">
    <location>
        <begin position="12"/>
        <end position="30"/>
    </location>
</feature>
<gene>
    <name evidence="2 4" type="ORF">CBG04570</name>
    <name evidence="2" type="ORF">CBG_04570</name>
</gene>
<feature type="transmembrane region" description="Helical" evidence="1">
    <location>
        <begin position="198"/>
        <end position="218"/>
    </location>
</feature>
<keyword evidence="3" id="KW-1185">Reference proteome</keyword>
<dbReference type="WormBase" id="CBG04570">
    <property type="protein sequence ID" value="CBP24943"/>
    <property type="gene ID" value="WBGene00027213"/>
</dbReference>
<dbReference type="RefSeq" id="XP_002637785.1">
    <property type="nucleotide sequence ID" value="XM_002637739.1"/>
</dbReference>
<dbReference type="GeneID" id="8579782"/>
<feature type="transmembrane region" description="Helical" evidence="1">
    <location>
        <begin position="127"/>
        <end position="148"/>
    </location>
</feature>
<evidence type="ECO:0000313" key="2">
    <source>
        <dbReference type="EMBL" id="CAP25244.1"/>
    </source>
</evidence>
<dbReference type="OMA" id="FFDPVAI"/>
<feature type="transmembrane region" description="Helical" evidence="1">
    <location>
        <begin position="90"/>
        <end position="115"/>
    </location>
</feature>
<dbReference type="InParanoid" id="A8WXY4"/>
<dbReference type="CTD" id="8579782"/>
<dbReference type="PANTHER" id="PTHR45907:SF21">
    <property type="entry name" value="SERPENTINE RECEPTOR, CLASS J"/>
    <property type="match status" value="1"/>
</dbReference>
<reference evidence="2 3" key="2">
    <citation type="journal article" date="2011" name="PLoS Genet.">
        <title>Caenorhabditis briggsae recombinant inbred line genotypes reveal inter-strain incompatibility and the evolution of recombination.</title>
        <authorList>
            <person name="Ross J.A."/>
            <person name="Koboldt D.C."/>
            <person name="Staisch J.E."/>
            <person name="Chamberlin H.M."/>
            <person name="Gupta B.P."/>
            <person name="Miller R.D."/>
            <person name="Baird S.E."/>
            <person name="Haag E.S."/>
        </authorList>
    </citation>
    <scope>NUCLEOTIDE SEQUENCE [LARGE SCALE GENOMIC DNA]</scope>
    <source>
        <strain evidence="2 3">AF16</strain>
    </source>
</reference>
<evidence type="ECO:0000313" key="3">
    <source>
        <dbReference type="Proteomes" id="UP000008549"/>
    </source>
</evidence>
<dbReference type="AlphaFoldDB" id="A8WXY4"/>
<organism evidence="2 3">
    <name type="scientific">Caenorhabditis briggsae</name>
    <dbReference type="NCBI Taxonomy" id="6238"/>
    <lineage>
        <taxon>Eukaryota</taxon>
        <taxon>Metazoa</taxon>
        <taxon>Ecdysozoa</taxon>
        <taxon>Nematoda</taxon>
        <taxon>Chromadorea</taxon>
        <taxon>Rhabditida</taxon>
        <taxon>Rhabditina</taxon>
        <taxon>Rhabditomorpha</taxon>
        <taxon>Rhabditoidea</taxon>
        <taxon>Rhabditidae</taxon>
        <taxon>Peloderinae</taxon>
        <taxon>Caenorhabditis</taxon>
    </lineage>
</organism>
<evidence type="ECO:0000313" key="4">
    <source>
        <dbReference type="WormBase" id="CBG04570"/>
    </source>
</evidence>
<reference evidence="2 3" key="1">
    <citation type="journal article" date="2003" name="PLoS Biol.">
        <title>The genome sequence of Caenorhabditis briggsae: a platform for comparative genomics.</title>
        <authorList>
            <person name="Stein L.D."/>
            <person name="Bao Z."/>
            <person name="Blasiar D."/>
            <person name="Blumenthal T."/>
            <person name="Brent M.R."/>
            <person name="Chen N."/>
            <person name="Chinwalla A."/>
            <person name="Clarke L."/>
            <person name="Clee C."/>
            <person name="Coghlan A."/>
            <person name="Coulson A."/>
            <person name="D'Eustachio P."/>
            <person name="Fitch D.H."/>
            <person name="Fulton L.A."/>
            <person name="Fulton R.E."/>
            <person name="Griffiths-Jones S."/>
            <person name="Harris T.W."/>
            <person name="Hillier L.W."/>
            <person name="Kamath R."/>
            <person name="Kuwabara P.E."/>
            <person name="Mardis E.R."/>
            <person name="Marra M.A."/>
            <person name="Miner T.L."/>
            <person name="Minx P."/>
            <person name="Mullikin J.C."/>
            <person name="Plumb R.W."/>
            <person name="Rogers J."/>
            <person name="Schein J.E."/>
            <person name="Sohrmann M."/>
            <person name="Spieth J."/>
            <person name="Stajich J.E."/>
            <person name="Wei C."/>
            <person name="Willey D."/>
            <person name="Wilson R.K."/>
            <person name="Durbin R."/>
            <person name="Waterston R.H."/>
        </authorList>
    </citation>
    <scope>NUCLEOTIDE SEQUENCE [LARGE SCALE GENOMIC DNA]</scope>
    <source>
        <strain evidence="2 3">AF16</strain>
    </source>
</reference>